<dbReference type="InterPro" id="IPR043136">
    <property type="entry name" value="B30.2/SPRY_sf"/>
</dbReference>
<dbReference type="Proteomes" id="UP001445335">
    <property type="component" value="Unassembled WGS sequence"/>
</dbReference>
<evidence type="ECO:0000256" key="1">
    <source>
        <dbReference type="SAM" id="MobiDB-lite"/>
    </source>
</evidence>
<dbReference type="SUPFAM" id="SSF49899">
    <property type="entry name" value="Concanavalin A-like lectins/glucanases"/>
    <property type="match status" value="1"/>
</dbReference>
<feature type="compositionally biased region" description="Basic and acidic residues" evidence="1">
    <location>
        <begin position="690"/>
        <end position="702"/>
    </location>
</feature>
<protein>
    <recommendedName>
        <fullName evidence="2">B30.2/SPRY domain-containing protein</fullName>
    </recommendedName>
</protein>
<dbReference type="PANTHER" id="PTHR12381">
    <property type="entry name" value="HETEROGENEOUS NUCLEAR RIBONUCLEOPROTEIN U FAMILY MEMBER"/>
    <property type="match status" value="1"/>
</dbReference>
<dbReference type="GO" id="GO:0005634">
    <property type="term" value="C:nucleus"/>
    <property type="evidence" value="ECO:0007669"/>
    <property type="project" value="TreeGrafter"/>
</dbReference>
<dbReference type="Pfam" id="PF00622">
    <property type="entry name" value="SPRY"/>
    <property type="match status" value="1"/>
</dbReference>
<evidence type="ECO:0000259" key="2">
    <source>
        <dbReference type="PROSITE" id="PS50188"/>
    </source>
</evidence>
<comment type="caution">
    <text evidence="3">The sequence shown here is derived from an EMBL/GenBank/DDBJ whole genome shotgun (WGS) entry which is preliminary data.</text>
</comment>
<dbReference type="SUPFAM" id="SSF52540">
    <property type="entry name" value="P-loop containing nucleoside triphosphate hydrolases"/>
    <property type="match status" value="1"/>
</dbReference>
<dbReference type="GO" id="GO:0000380">
    <property type="term" value="P:alternative mRNA splicing, via spliceosome"/>
    <property type="evidence" value="ECO:0007669"/>
    <property type="project" value="TreeGrafter"/>
</dbReference>
<feature type="region of interest" description="Disordered" evidence="1">
    <location>
        <begin position="413"/>
        <end position="500"/>
    </location>
</feature>
<dbReference type="InterPro" id="IPR013320">
    <property type="entry name" value="ConA-like_dom_sf"/>
</dbReference>
<gene>
    <name evidence="3" type="ORF">WJX81_001146</name>
</gene>
<feature type="compositionally biased region" description="Low complexity" evidence="1">
    <location>
        <begin position="465"/>
        <end position="481"/>
    </location>
</feature>
<sequence>MESVSLNPLDADLSVNLADGNTLATPLTEEGFSLMWSGVRATLGILGGRYYFRVKVLQPLPVPAALAGPDTGPVHLARVGLSAPHVAIGGLGEERGSFGFGGTGFICAGGQETFKEYGAPFSCGDEIGVFVDLASSPGTVAFTKNGEWLGAAFELPPAPLPAPLLPHLLLKNLAARVDFRGIGALNGFAPWASAAQQAGHVWLARAVPPPFQQCEVLMLVGLPGCGKTTWAAQHAKVHQDKRYMTLGTSAILEQMRARGLQRTGEHKARWEQLAGLAVGVLTRLLERAARVPRNYILDQTNCYEAPRRKRLAPFRAAGFRCAAAVWVLPDAELFARQRRQFLQDGRAAPEETIAAMRASFSLPARGVDFADVLFVEAQPPDAQAIVAEQSRLGRQMPQQMRPQVQRKRGLDYADGAGAPVQAPPQQRMRRTPGAMANGGPASPVRPPQLRAPPARPPQLQPPPSAASVPRPAQGPAQGLPPGLRPAPPPGGTVLPALHGYAPGGQHMQGISPLLQRAWTYGGSFQGGGIGAGAPAYQDPSSSGNWLGPHTGVKEEHMAASGGGDWLFNGDGQHVTGSASAPLIQAPPHGGPALIFIIITGGLSSAGVQATKQTSDLRVFANTYAMWFRGQALLRPLTAWASRGGVLDACHAPALAQLPALLRGVASPSSGSEPKVELDRVPGFEELAKKNESEVGEGKHLSDAVHFSKPTAPPGTEHSDPTGAPEKVKVEPAPGVKTAGGGRAVHTLRRSFHSAAPRWAADGEAPFRTVAHPGEGGEAQLSPADQPSHGHRAHKAAGEADAAGMRTGGALNPPPGMSFDESGGESPAGGRGAAGKAIGDPAAAADAPGDLIGVAPKMPAAGKDSAEMHNAGQAEAAGMATGGGGISPPKRGFASRAGPYPVHNPISARVGARAGGERHMSTPGGPDDSMHNPPEAPGWTPADRGETGGLPSVGVDDAEALAGDNGPGKGAAAPIDAGVVTPHQTGVNAIGGTPMQTADARHNQPELLQRETDSMNPDMPERVVEGVVKGQDMVGGKDIADHEWGRSGP</sequence>
<feature type="compositionally biased region" description="Pro residues" evidence="1">
    <location>
        <begin position="443"/>
        <end position="464"/>
    </location>
</feature>
<name>A0AAW1RUA1_9CHLO</name>
<keyword evidence="4" id="KW-1185">Reference proteome</keyword>
<dbReference type="InterPro" id="IPR001870">
    <property type="entry name" value="B30.2/SPRY"/>
</dbReference>
<evidence type="ECO:0000313" key="3">
    <source>
        <dbReference type="EMBL" id="KAK9837078.1"/>
    </source>
</evidence>
<dbReference type="PROSITE" id="PS50188">
    <property type="entry name" value="B302_SPRY"/>
    <property type="match status" value="1"/>
</dbReference>
<dbReference type="Gene3D" id="2.60.120.920">
    <property type="match status" value="1"/>
</dbReference>
<feature type="region of interest" description="Disordered" evidence="1">
    <location>
        <begin position="690"/>
        <end position="841"/>
    </location>
</feature>
<reference evidence="3 4" key="1">
    <citation type="journal article" date="2024" name="Nat. Commun.">
        <title>Phylogenomics reveals the evolutionary origins of lichenization in chlorophyte algae.</title>
        <authorList>
            <person name="Puginier C."/>
            <person name="Libourel C."/>
            <person name="Otte J."/>
            <person name="Skaloud P."/>
            <person name="Haon M."/>
            <person name="Grisel S."/>
            <person name="Petersen M."/>
            <person name="Berrin J.G."/>
            <person name="Delaux P.M."/>
            <person name="Dal Grande F."/>
            <person name="Keller J."/>
        </authorList>
    </citation>
    <scope>NUCLEOTIDE SEQUENCE [LARGE SCALE GENOMIC DNA]</scope>
    <source>
        <strain evidence="3 4">SAG 245.80</strain>
    </source>
</reference>
<dbReference type="PANTHER" id="PTHR12381:SF56">
    <property type="entry name" value="B30.2_SPRY DOMAIN-CONTAINING PROTEIN-RELATED"/>
    <property type="match status" value="1"/>
</dbReference>
<dbReference type="InterPro" id="IPR003877">
    <property type="entry name" value="SPRY_dom"/>
</dbReference>
<dbReference type="SMART" id="SM00449">
    <property type="entry name" value="SPRY"/>
    <property type="match status" value="1"/>
</dbReference>
<accession>A0AAW1RUA1</accession>
<feature type="region of interest" description="Disordered" evidence="1">
    <location>
        <begin position="911"/>
        <end position="969"/>
    </location>
</feature>
<dbReference type="Pfam" id="PF13671">
    <property type="entry name" value="AAA_33"/>
    <property type="match status" value="1"/>
</dbReference>
<feature type="domain" description="B30.2/SPRY" evidence="2">
    <location>
        <begin position="1"/>
        <end position="186"/>
    </location>
</feature>
<dbReference type="InterPro" id="IPR027417">
    <property type="entry name" value="P-loop_NTPase"/>
</dbReference>
<evidence type="ECO:0000313" key="4">
    <source>
        <dbReference type="Proteomes" id="UP001445335"/>
    </source>
</evidence>
<organism evidence="3 4">
    <name type="scientific">Elliptochloris bilobata</name>
    <dbReference type="NCBI Taxonomy" id="381761"/>
    <lineage>
        <taxon>Eukaryota</taxon>
        <taxon>Viridiplantae</taxon>
        <taxon>Chlorophyta</taxon>
        <taxon>core chlorophytes</taxon>
        <taxon>Trebouxiophyceae</taxon>
        <taxon>Trebouxiophyceae incertae sedis</taxon>
        <taxon>Elliptochloris clade</taxon>
        <taxon>Elliptochloris</taxon>
    </lineage>
</organism>
<feature type="compositionally biased region" description="Basic and acidic residues" evidence="1">
    <location>
        <begin position="1037"/>
        <end position="1048"/>
    </location>
</feature>
<feature type="region of interest" description="Disordered" evidence="1">
    <location>
        <begin position="1026"/>
        <end position="1048"/>
    </location>
</feature>
<dbReference type="AlphaFoldDB" id="A0AAW1RUA1"/>
<dbReference type="EMBL" id="JALJOU010000023">
    <property type="protein sequence ID" value="KAK9837078.1"/>
    <property type="molecule type" value="Genomic_DNA"/>
</dbReference>
<dbReference type="GO" id="GO:0003723">
    <property type="term" value="F:RNA binding"/>
    <property type="evidence" value="ECO:0007669"/>
    <property type="project" value="TreeGrafter"/>
</dbReference>
<proteinExistence type="predicted"/>
<dbReference type="Gene3D" id="3.40.50.300">
    <property type="entry name" value="P-loop containing nucleotide triphosphate hydrolases"/>
    <property type="match status" value="1"/>
</dbReference>